<protein>
    <submittedName>
        <fullName evidence="2">Cation tolerance protein CutA</fullName>
    </submittedName>
</protein>
<organism evidence="2 3">
    <name type="scientific">Candidatus Thiodiazotropha endoloripes</name>
    <dbReference type="NCBI Taxonomy" id="1818881"/>
    <lineage>
        <taxon>Bacteria</taxon>
        <taxon>Pseudomonadati</taxon>
        <taxon>Pseudomonadota</taxon>
        <taxon>Gammaproteobacteria</taxon>
        <taxon>Chromatiales</taxon>
        <taxon>Sedimenticolaceae</taxon>
        <taxon>Candidatus Thiodiazotropha</taxon>
    </lineage>
</organism>
<dbReference type="AlphaFoldDB" id="A0A1E2UM11"/>
<proteinExistence type="inferred from homology"/>
<evidence type="ECO:0000313" key="2">
    <source>
        <dbReference type="EMBL" id="ODB95750.1"/>
    </source>
</evidence>
<comment type="similarity">
    <text evidence="1">Belongs to the CutA family.</text>
</comment>
<dbReference type="InterPro" id="IPR011322">
    <property type="entry name" value="N-reg_PII-like_a/b"/>
</dbReference>
<dbReference type="PANTHER" id="PTHR23419">
    <property type="entry name" value="DIVALENT CATION TOLERANCE CUTA-RELATED"/>
    <property type="match status" value="1"/>
</dbReference>
<dbReference type="Gene3D" id="3.30.70.120">
    <property type="match status" value="1"/>
</dbReference>
<dbReference type="STRING" id="1818881.A3196_02670"/>
<dbReference type="GO" id="GO:0005507">
    <property type="term" value="F:copper ion binding"/>
    <property type="evidence" value="ECO:0007669"/>
    <property type="project" value="TreeGrafter"/>
</dbReference>
<keyword evidence="3" id="KW-1185">Reference proteome</keyword>
<dbReference type="Proteomes" id="UP000094849">
    <property type="component" value="Unassembled WGS sequence"/>
</dbReference>
<sequence length="109" mass="12240">MPTSLLLMLCTAPDRGTAERLAGMLVEQELAACVNLSAPITSIYRWQGKTEQSEEVLLLIKTTKDRYQACESALRAEHPYELPEIIAVPVEQGLDDYVNWVERCTNQSN</sequence>
<dbReference type="Pfam" id="PF03091">
    <property type="entry name" value="CutA1"/>
    <property type="match status" value="1"/>
</dbReference>
<evidence type="ECO:0000256" key="1">
    <source>
        <dbReference type="ARBA" id="ARBA00010169"/>
    </source>
</evidence>
<gene>
    <name evidence="2" type="ORF">A3196_02670</name>
</gene>
<evidence type="ECO:0000313" key="3">
    <source>
        <dbReference type="Proteomes" id="UP000094849"/>
    </source>
</evidence>
<accession>A0A1E2UM11</accession>
<dbReference type="InterPro" id="IPR004323">
    <property type="entry name" value="Ion_tolerance_CutA"/>
</dbReference>
<dbReference type="OrthoDB" id="37622at2"/>
<dbReference type="PANTHER" id="PTHR23419:SF8">
    <property type="entry name" value="FI09726P"/>
    <property type="match status" value="1"/>
</dbReference>
<dbReference type="RefSeq" id="WP_069003520.1">
    <property type="nucleotide sequence ID" value="NZ_LVJW01000006.1"/>
</dbReference>
<dbReference type="InterPro" id="IPR015867">
    <property type="entry name" value="N-reg_PII/ATP_PRibTrfase_C"/>
</dbReference>
<dbReference type="EMBL" id="LVJZ01000003">
    <property type="protein sequence ID" value="ODB95750.1"/>
    <property type="molecule type" value="Genomic_DNA"/>
</dbReference>
<comment type="caution">
    <text evidence="2">The sequence shown here is derived from an EMBL/GenBank/DDBJ whole genome shotgun (WGS) entry which is preliminary data.</text>
</comment>
<reference evidence="2 3" key="1">
    <citation type="submission" date="2016-03" db="EMBL/GenBank/DDBJ databases">
        <title>Chemosynthetic sulphur-oxidizing symbionts of marine invertebrate animals are capable of nitrogen fixation.</title>
        <authorList>
            <person name="Petersen J.M."/>
            <person name="Kemper A."/>
            <person name="Gruber-Vodicka H."/>
            <person name="Cardini U."/>
            <person name="Geest Mvander."/>
            <person name="Kleiner M."/>
            <person name="Bulgheresi S."/>
            <person name="Fussmann M."/>
            <person name="Herbold C."/>
            <person name="Seah B.K.B."/>
            <person name="Antony C.Paul."/>
            <person name="Liu D."/>
            <person name="Belitz A."/>
            <person name="Weber M."/>
        </authorList>
    </citation>
    <scope>NUCLEOTIDE SEQUENCE [LARGE SCALE GENOMIC DNA]</scope>
    <source>
        <strain evidence="2">G_D</strain>
    </source>
</reference>
<dbReference type="SUPFAM" id="SSF54913">
    <property type="entry name" value="GlnB-like"/>
    <property type="match status" value="1"/>
</dbReference>
<dbReference type="GO" id="GO:0010038">
    <property type="term" value="P:response to metal ion"/>
    <property type="evidence" value="ECO:0007669"/>
    <property type="project" value="InterPro"/>
</dbReference>
<name>A0A1E2UM11_9GAMM</name>